<name>A0A5N6TPN3_ASPAV</name>
<evidence type="ECO:0000313" key="2">
    <source>
        <dbReference type="EMBL" id="KAE8148313.1"/>
    </source>
</evidence>
<dbReference type="GO" id="GO:0005576">
    <property type="term" value="C:extracellular region"/>
    <property type="evidence" value="ECO:0007669"/>
    <property type="project" value="InterPro"/>
</dbReference>
<evidence type="ECO:0008006" key="4">
    <source>
        <dbReference type="Google" id="ProtNLM"/>
    </source>
</evidence>
<dbReference type="Proteomes" id="UP000325780">
    <property type="component" value="Unassembled WGS sequence"/>
</dbReference>
<organism evidence="2 3">
    <name type="scientific">Aspergillus avenaceus</name>
    <dbReference type="NCBI Taxonomy" id="36643"/>
    <lineage>
        <taxon>Eukaryota</taxon>
        <taxon>Fungi</taxon>
        <taxon>Dikarya</taxon>
        <taxon>Ascomycota</taxon>
        <taxon>Pezizomycotina</taxon>
        <taxon>Eurotiomycetes</taxon>
        <taxon>Eurotiomycetidae</taxon>
        <taxon>Eurotiales</taxon>
        <taxon>Aspergillaceae</taxon>
        <taxon>Aspergillus</taxon>
        <taxon>Aspergillus subgen. Circumdati</taxon>
    </lineage>
</organism>
<feature type="signal peptide" evidence="1">
    <location>
        <begin position="1"/>
        <end position="18"/>
    </location>
</feature>
<dbReference type="AlphaFoldDB" id="A0A5N6TPN3"/>
<dbReference type="OrthoDB" id="118256at2759"/>
<feature type="chain" id="PRO_5024867373" description="Allergen Asp f 4" evidence="1">
    <location>
        <begin position="19"/>
        <end position="325"/>
    </location>
</feature>
<evidence type="ECO:0000256" key="1">
    <source>
        <dbReference type="SAM" id="SignalP"/>
    </source>
</evidence>
<sequence length="325" mass="35032">MQLKNSLVLLTAMTAGSAVGRMHGHERRHAHHQEHKRNVGDMVYAKIDGKIQSWVNEYSGQAATSAATTTAVSVPTVVVSSSASAAVSASATATASSSPTLSTGSCKNWHDTKENESDYLVDIFGSRTQSNMKEYIDYAGNVGSPYGSNIREVSESKACEYKHVVRIDGSEKEPWTVGFWNKMGPDGKLTGWYGNAVLTLQIHPGESKYVAFDDDTQGAWGIAKGNELPKDQYGGYACTWGEFDFSNTHNKGWSGWDVSAIQAQKANMEVQGMKICDHTGSKCSTISNFAKFMENAYSALEAGLDGIGGNSVAGPVRLQVTIDFD</sequence>
<dbReference type="EMBL" id="ML742165">
    <property type="protein sequence ID" value="KAE8148313.1"/>
    <property type="molecule type" value="Genomic_DNA"/>
</dbReference>
<keyword evidence="3" id="KW-1185">Reference proteome</keyword>
<reference evidence="2 3" key="1">
    <citation type="submission" date="2019-04" db="EMBL/GenBank/DDBJ databases">
        <title>Friends and foes A comparative genomics study of 23 Aspergillus species from section Flavi.</title>
        <authorList>
            <consortium name="DOE Joint Genome Institute"/>
            <person name="Kjaerbolling I."/>
            <person name="Vesth T."/>
            <person name="Frisvad J.C."/>
            <person name="Nybo J.L."/>
            <person name="Theobald S."/>
            <person name="Kildgaard S."/>
            <person name="Isbrandt T."/>
            <person name="Kuo A."/>
            <person name="Sato A."/>
            <person name="Lyhne E.K."/>
            <person name="Kogle M.E."/>
            <person name="Wiebenga A."/>
            <person name="Kun R.S."/>
            <person name="Lubbers R.J."/>
            <person name="Makela M.R."/>
            <person name="Barry K."/>
            <person name="Chovatia M."/>
            <person name="Clum A."/>
            <person name="Daum C."/>
            <person name="Haridas S."/>
            <person name="He G."/>
            <person name="LaButti K."/>
            <person name="Lipzen A."/>
            <person name="Mondo S."/>
            <person name="Riley R."/>
            <person name="Salamov A."/>
            <person name="Simmons B.A."/>
            <person name="Magnuson J.K."/>
            <person name="Henrissat B."/>
            <person name="Mortensen U.H."/>
            <person name="Larsen T.O."/>
            <person name="Devries R.P."/>
            <person name="Grigoriev I.V."/>
            <person name="Machida M."/>
            <person name="Baker S.E."/>
            <person name="Andersen M.R."/>
        </authorList>
    </citation>
    <scope>NUCLEOTIDE SEQUENCE [LARGE SCALE GENOMIC DNA]</scope>
    <source>
        <strain evidence="2 3">IBT 18842</strain>
    </source>
</reference>
<dbReference type="InterPro" id="IPR038903">
    <property type="entry name" value="Allergen_Asp_f_4"/>
</dbReference>
<evidence type="ECO:0000313" key="3">
    <source>
        <dbReference type="Proteomes" id="UP000325780"/>
    </source>
</evidence>
<protein>
    <recommendedName>
        <fullName evidence="4">Allergen Asp f 4</fullName>
    </recommendedName>
</protein>
<keyword evidence="1" id="KW-0732">Signal</keyword>
<dbReference type="Pfam" id="PF25312">
    <property type="entry name" value="Allergen_Asp_f_4"/>
    <property type="match status" value="1"/>
</dbReference>
<gene>
    <name evidence="2" type="ORF">BDV25DRAFT_19589</name>
</gene>
<dbReference type="GO" id="GO:0019863">
    <property type="term" value="F:IgE binding"/>
    <property type="evidence" value="ECO:0007669"/>
    <property type="project" value="InterPro"/>
</dbReference>
<proteinExistence type="predicted"/>
<dbReference type="PANTHER" id="PTHR42039">
    <property type="entry name" value="PUTATIVE (AFU_ORTHOLOGUE AFUA_3G02940)-RELATED"/>
    <property type="match status" value="1"/>
</dbReference>
<dbReference type="PANTHER" id="PTHR42039:SF2">
    <property type="entry name" value="ALLERGEN ASP F4 (AFU_ORTHOLOGUE AFUA_2G03830)-RELATED"/>
    <property type="match status" value="1"/>
</dbReference>
<accession>A0A5N6TPN3</accession>